<evidence type="ECO:0000313" key="6">
    <source>
        <dbReference type="EMBL" id="MFD2171638.1"/>
    </source>
</evidence>
<reference evidence="7" key="1">
    <citation type="journal article" date="2019" name="Int. J. Syst. Evol. Microbiol.">
        <title>The Global Catalogue of Microorganisms (GCM) 10K type strain sequencing project: providing services to taxonomists for standard genome sequencing and annotation.</title>
        <authorList>
            <consortium name="The Broad Institute Genomics Platform"/>
            <consortium name="The Broad Institute Genome Sequencing Center for Infectious Disease"/>
            <person name="Wu L."/>
            <person name="Ma J."/>
        </authorList>
    </citation>
    <scope>NUCLEOTIDE SEQUENCE [LARGE SCALE GENOMIC DNA]</scope>
    <source>
        <strain evidence="7">CGMCC 1.13574</strain>
    </source>
</reference>
<dbReference type="PANTHER" id="PTHR32089:SF112">
    <property type="entry name" value="LYSOZYME-LIKE PROTEIN-RELATED"/>
    <property type="match status" value="1"/>
</dbReference>
<evidence type="ECO:0000313" key="7">
    <source>
        <dbReference type="Proteomes" id="UP001597343"/>
    </source>
</evidence>
<feature type="transmembrane region" description="Helical" evidence="4">
    <location>
        <begin position="60"/>
        <end position="78"/>
    </location>
</feature>
<dbReference type="SUPFAM" id="SSF58104">
    <property type="entry name" value="Methyl-accepting chemotaxis protein (MCP) signaling domain"/>
    <property type="match status" value="1"/>
</dbReference>
<organism evidence="6 7">
    <name type="scientific">Tumebacillus lipolyticus</name>
    <dbReference type="NCBI Taxonomy" id="1280370"/>
    <lineage>
        <taxon>Bacteria</taxon>
        <taxon>Bacillati</taxon>
        <taxon>Bacillota</taxon>
        <taxon>Bacilli</taxon>
        <taxon>Bacillales</taxon>
        <taxon>Alicyclobacillaceae</taxon>
        <taxon>Tumebacillus</taxon>
    </lineage>
</organism>
<keyword evidence="4" id="KW-0812">Transmembrane</keyword>
<feature type="transmembrane region" description="Helical" evidence="4">
    <location>
        <begin position="90"/>
        <end position="109"/>
    </location>
</feature>
<dbReference type="PRINTS" id="PR00260">
    <property type="entry name" value="CHEMTRNSDUCR"/>
</dbReference>
<dbReference type="SMART" id="SM00283">
    <property type="entry name" value="MA"/>
    <property type="match status" value="1"/>
</dbReference>
<evidence type="ECO:0000256" key="2">
    <source>
        <dbReference type="ARBA" id="ARBA00029447"/>
    </source>
</evidence>
<feature type="transmembrane region" description="Helical" evidence="4">
    <location>
        <begin position="115"/>
        <end position="131"/>
    </location>
</feature>
<protein>
    <submittedName>
        <fullName evidence="6">Methyl-accepting chemotaxis protein</fullName>
    </submittedName>
</protein>
<evidence type="ECO:0000256" key="4">
    <source>
        <dbReference type="SAM" id="Phobius"/>
    </source>
</evidence>
<feature type="transmembrane region" description="Helical" evidence="4">
    <location>
        <begin position="30"/>
        <end position="48"/>
    </location>
</feature>
<feature type="transmembrane region" description="Helical" evidence="4">
    <location>
        <begin position="136"/>
        <end position="156"/>
    </location>
</feature>
<dbReference type="PANTHER" id="PTHR32089">
    <property type="entry name" value="METHYL-ACCEPTING CHEMOTAXIS PROTEIN MCPB"/>
    <property type="match status" value="1"/>
</dbReference>
<dbReference type="Proteomes" id="UP001597343">
    <property type="component" value="Unassembled WGS sequence"/>
</dbReference>
<feature type="transmembrane region" description="Helical" evidence="4">
    <location>
        <begin position="176"/>
        <end position="196"/>
    </location>
</feature>
<dbReference type="Pfam" id="PF00015">
    <property type="entry name" value="MCPsignal"/>
    <property type="match status" value="1"/>
</dbReference>
<dbReference type="RefSeq" id="WP_386048617.1">
    <property type="nucleotide sequence ID" value="NZ_JBHUIO010000011.1"/>
</dbReference>
<evidence type="ECO:0000259" key="5">
    <source>
        <dbReference type="PROSITE" id="PS50111"/>
    </source>
</evidence>
<comment type="caution">
    <text evidence="6">The sequence shown here is derived from an EMBL/GenBank/DDBJ whole genome shotgun (WGS) entry which is preliminary data.</text>
</comment>
<accession>A0ABW5A058</accession>
<keyword evidence="1 3" id="KW-0807">Transducer</keyword>
<dbReference type="EMBL" id="JBHUIO010000011">
    <property type="protein sequence ID" value="MFD2171638.1"/>
    <property type="molecule type" value="Genomic_DNA"/>
</dbReference>
<proteinExistence type="inferred from homology"/>
<name>A0ABW5A058_9BACL</name>
<dbReference type="InterPro" id="IPR004090">
    <property type="entry name" value="Chemotax_Me-accpt_rcpt"/>
</dbReference>
<dbReference type="InterPro" id="IPR004089">
    <property type="entry name" value="MCPsignal_dom"/>
</dbReference>
<comment type="similarity">
    <text evidence="2">Belongs to the methyl-accepting chemotaxis (MCP) protein family.</text>
</comment>
<gene>
    <name evidence="6" type="ORF">ACFSOY_16875</name>
</gene>
<dbReference type="Gene3D" id="1.10.287.950">
    <property type="entry name" value="Methyl-accepting chemotaxis protein"/>
    <property type="match status" value="1"/>
</dbReference>
<dbReference type="PROSITE" id="PS50111">
    <property type="entry name" value="CHEMOTAXIS_TRANSDUC_2"/>
    <property type="match status" value="1"/>
</dbReference>
<evidence type="ECO:0000256" key="1">
    <source>
        <dbReference type="ARBA" id="ARBA00023224"/>
    </source>
</evidence>
<sequence length="528" mass="59575">MTKVQSIIYGITNQNEFEQARWEMRQKHKISIIYLALFYGASFLYWQVTSLIFTGKFEESFLYFYLPGLVMFLLLWFLHQREIGVFYTPYLVLLTLFGVEGSDFVNNLMAGFPEWSYTADIFFFVTVLMLYNHRLILSISLFLSFVIFNALIYIQHSAIAAYEQYVSDSFAFYQTWGYTAMIFAFALSAVYMQVVVSKQLKAKVQEQSDKTREAQEKMSDVLQRIRQTTSTLKTFNSTLSENVDVTGRISEEVSQAFSEVAKGVVEQAESSVQISDSIQAVGQSIDYVGSNYETLLATSSGRKAKLAYGSEQIQQLSQAMDRVFEIIEGTVRSMQEMEQQNERIGDILVTISNIANQTNLLALNAAIEAARAGEHGRGFAVVSNEVRELAESSQKSAKEIASILGRIQETSRIISDQVLKGQEAIRSSMSATAETQTFIGEVIRDDEEMQRNSDMMGERIHQLQATSSVIVQETASISAITEESSAAMEQVSASVDEQMNRIKMIVDSFRDLEKLIHELNELAQISVE</sequence>
<keyword evidence="4" id="KW-1133">Transmembrane helix</keyword>
<evidence type="ECO:0000256" key="3">
    <source>
        <dbReference type="PROSITE-ProRule" id="PRU00284"/>
    </source>
</evidence>
<keyword evidence="4" id="KW-0472">Membrane</keyword>
<feature type="domain" description="Methyl-accepting transducer" evidence="5">
    <location>
        <begin position="242"/>
        <end position="499"/>
    </location>
</feature>
<keyword evidence="7" id="KW-1185">Reference proteome</keyword>